<keyword evidence="1" id="KW-1133">Transmembrane helix</keyword>
<proteinExistence type="predicted"/>
<dbReference type="Proteomes" id="UP000021816">
    <property type="component" value="Unassembled WGS sequence"/>
</dbReference>
<dbReference type="STRING" id="1454003.AW10_02566"/>
<dbReference type="SUPFAM" id="SSF52200">
    <property type="entry name" value="Toll/Interleukin receptor TIR domain"/>
    <property type="match status" value="1"/>
</dbReference>
<gene>
    <name evidence="3" type="ORF">AW10_02566</name>
</gene>
<dbReference type="EMBL" id="JEMX01000060">
    <property type="protein sequence ID" value="EXI79170.1"/>
    <property type="molecule type" value="Genomic_DNA"/>
</dbReference>
<feature type="domain" description="TIR" evidence="2">
    <location>
        <begin position="5"/>
        <end position="110"/>
    </location>
</feature>
<dbReference type="PATRIC" id="fig|1454003.3.peg.2620"/>
<reference evidence="3 4" key="1">
    <citation type="submission" date="2014-02" db="EMBL/GenBank/DDBJ databases">
        <title>Expanding our view of genomic diversity in Candidatus Accumulibacter clades.</title>
        <authorList>
            <person name="Skennerton C.T."/>
            <person name="Barr J.J."/>
            <person name="Slater F.R."/>
            <person name="Bond P.L."/>
            <person name="Tyson G.W."/>
        </authorList>
    </citation>
    <scope>NUCLEOTIDE SEQUENCE [LARGE SCALE GENOMIC DNA]</scope>
    <source>
        <strain evidence="4">BA-92</strain>
    </source>
</reference>
<sequence length="275" mass="29913">MKDRVFISYRRADTGPTAARLRDALEEHFPGQIFLDIENIAAGQDFVTVIENNLSIAAVLVVVIGRQWLEGSTSGTKLGDANDYVTLELLSAARLNIPLLPVVVDGAAMPHASFLPSGLASVLRSNAIEIRHSSFRRDCEPLTEYLYARLGVAPPTPLERFVEAIGAKLSFGMNRFKFDDRTRGFHAIISVIVALGATLATIDSWLPAASAERELLLLDTYDAVSLHILGVYTGFIGKNSRKHRKLAVTALAVTLTSLLALLTKLTMTPPGQLVF</sequence>
<dbReference type="Pfam" id="PF13676">
    <property type="entry name" value="TIR_2"/>
    <property type="match status" value="1"/>
</dbReference>
<dbReference type="InterPro" id="IPR000157">
    <property type="entry name" value="TIR_dom"/>
</dbReference>
<comment type="caution">
    <text evidence="3">The sequence shown here is derived from an EMBL/GenBank/DDBJ whole genome shotgun (WGS) entry which is preliminary data.</text>
</comment>
<feature type="transmembrane region" description="Helical" evidence="1">
    <location>
        <begin position="185"/>
        <end position="206"/>
    </location>
</feature>
<dbReference type="AlphaFoldDB" id="A0A011PQL6"/>
<feature type="transmembrane region" description="Helical" evidence="1">
    <location>
        <begin position="247"/>
        <end position="267"/>
    </location>
</feature>
<keyword evidence="1" id="KW-0812">Transmembrane</keyword>
<accession>A0A011PQL6</accession>
<evidence type="ECO:0000313" key="4">
    <source>
        <dbReference type="Proteomes" id="UP000021816"/>
    </source>
</evidence>
<organism evidence="3 4">
    <name type="scientific">Candidatus Accumulibacter appositus</name>
    <dbReference type="NCBI Taxonomy" id="1454003"/>
    <lineage>
        <taxon>Bacteria</taxon>
        <taxon>Pseudomonadati</taxon>
        <taxon>Pseudomonadota</taxon>
        <taxon>Betaproteobacteria</taxon>
        <taxon>Candidatus Accumulibacter</taxon>
    </lineage>
</organism>
<feature type="transmembrane region" description="Helical" evidence="1">
    <location>
        <begin position="218"/>
        <end position="235"/>
    </location>
</feature>
<evidence type="ECO:0000259" key="2">
    <source>
        <dbReference type="Pfam" id="PF13676"/>
    </source>
</evidence>
<dbReference type="Gene3D" id="3.40.50.10140">
    <property type="entry name" value="Toll/interleukin-1 receptor homology (TIR) domain"/>
    <property type="match status" value="1"/>
</dbReference>
<keyword evidence="1" id="KW-0472">Membrane</keyword>
<evidence type="ECO:0000313" key="3">
    <source>
        <dbReference type="EMBL" id="EXI79170.1"/>
    </source>
</evidence>
<name>A0A011PQL6_9PROT</name>
<dbReference type="GO" id="GO:0007165">
    <property type="term" value="P:signal transduction"/>
    <property type="evidence" value="ECO:0007669"/>
    <property type="project" value="InterPro"/>
</dbReference>
<dbReference type="InterPro" id="IPR035897">
    <property type="entry name" value="Toll_tir_struct_dom_sf"/>
</dbReference>
<evidence type="ECO:0000256" key="1">
    <source>
        <dbReference type="SAM" id="Phobius"/>
    </source>
</evidence>
<protein>
    <recommendedName>
        <fullName evidence="2">TIR domain-containing protein</fullName>
    </recommendedName>
</protein>